<feature type="active site" evidence="9">
    <location>
        <position position="45"/>
    </location>
</feature>
<evidence type="ECO:0000256" key="5">
    <source>
        <dbReference type="ARBA" id="ARBA00022722"/>
    </source>
</evidence>
<keyword evidence="13" id="KW-1185">Reference proteome</keyword>
<feature type="binding site" evidence="9">
    <location>
        <position position="41"/>
    </location>
    <ligand>
        <name>Mg(2+)</name>
        <dbReference type="ChEBI" id="CHEBI:18420"/>
    </ligand>
</feature>
<evidence type="ECO:0000259" key="10">
    <source>
        <dbReference type="PROSITE" id="PS50137"/>
    </source>
</evidence>
<dbReference type="InterPro" id="IPR000999">
    <property type="entry name" value="RNase_III_dom"/>
</dbReference>
<keyword evidence="9" id="KW-0460">Magnesium</keyword>
<dbReference type="InterPro" id="IPR011907">
    <property type="entry name" value="RNase_III"/>
</dbReference>
<proteinExistence type="inferred from homology"/>
<comment type="cofactor">
    <cofactor evidence="9">
        <name>Mg(2+)</name>
        <dbReference type="ChEBI" id="CHEBI:18420"/>
    </cofactor>
</comment>
<dbReference type="GO" id="GO:0006397">
    <property type="term" value="P:mRNA processing"/>
    <property type="evidence" value="ECO:0007669"/>
    <property type="project" value="UniProtKB-UniRule"/>
</dbReference>
<dbReference type="SUPFAM" id="SSF54768">
    <property type="entry name" value="dsRNA-binding domain-like"/>
    <property type="match status" value="1"/>
</dbReference>
<dbReference type="PANTHER" id="PTHR11207:SF0">
    <property type="entry name" value="RIBONUCLEASE 3"/>
    <property type="match status" value="1"/>
</dbReference>
<keyword evidence="8 9" id="KW-0694">RNA-binding</keyword>
<dbReference type="GO" id="GO:0003725">
    <property type="term" value="F:double-stranded RNA binding"/>
    <property type="evidence" value="ECO:0007669"/>
    <property type="project" value="TreeGrafter"/>
</dbReference>
<comment type="similarity">
    <text evidence="2">Belongs to the ribonuclease III family.</text>
</comment>
<dbReference type="Gene3D" id="1.10.1520.10">
    <property type="entry name" value="Ribonuclease III domain"/>
    <property type="match status" value="1"/>
</dbReference>
<evidence type="ECO:0000256" key="3">
    <source>
        <dbReference type="ARBA" id="ARBA00022552"/>
    </source>
</evidence>
<dbReference type="GO" id="GO:0006364">
    <property type="term" value="P:rRNA processing"/>
    <property type="evidence" value="ECO:0007669"/>
    <property type="project" value="UniProtKB-UniRule"/>
</dbReference>
<dbReference type="SMART" id="SM00535">
    <property type="entry name" value="RIBOc"/>
    <property type="match status" value="1"/>
</dbReference>
<accession>A0A8G2CP72</accession>
<keyword evidence="4 9" id="KW-0507">mRNA processing</keyword>
<comment type="catalytic activity">
    <reaction evidence="1 9">
        <text>Endonucleolytic cleavage to 5'-phosphomonoester.</text>
        <dbReference type="EC" id="3.1.26.3"/>
    </reaction>
</comment>
<dbReference type="Gene3D" id="3.30.160.20">
    <property type="match status" value="1"/>
</dbReference>
<dbReference type="CDD" id="cd10845">
    <property type="entry name" value="DSRM_RNAse_III_family"/>
    <property type="match status" value="1"/>
</dbReference>
<feature type="active site" evidence="9">
    <location>
        <position position="117"/>
    </location>
</feature>
<dbReference type="GO" id="GO:0010468">
    <property type="term" value="P:regulation of gene expression"/>
    <property type="evidence" value="ECO:0007669"/>
    <property type="project" value="TreeGrafter"/>
</dbReference>
<feature type="binding site" evidence="9">
    <location>
        <position position="114"/>
    </location>
    <ligand>
        <name>Mg(2+)</name>
        <dbReference type="ChEBI" id="CHEBI:18420"/>
    </ligand>
</feature>
<dbReference type="Pfam" id="PF14622">
    <property type="entry name" value="Ribonucleas_3_3"/>
    <property type="match status" value="1"/>
</dbReference>
<dbReference type="GO" id="GO:0004525">
    <property type="term" value="F:ribonuclease III activity"/>
    <property type="evidence" value="ECO:0007669"/>
    <property type="project" value="UniProtKB-UniRule"/>
</dbReference>
<dbReference type="InterPro" id="IPR014720">
    <property type="entry name" value="dsRBD_dom"/>
</dbReference>
<dbReference type="SMART" id="SM00358">
    <property type="entry name" value="DSRM"/>
    <property type="match status" value="1"/>
</dbReference>
<feature type="domain" description="RNase III" evidence="11">
    <location>
        <begin position="2"/>
        <end position="128"/>
    </location>
</feature>
<dbReference type="GO" id="GO:0046872">
    <property type="term" value="F:metal ion binding"/>
    <property type="evidence" value="ECO:0007669"/>
    <property type="project" value="UniProtKB-KW"/>
</dbReference>
<dbReference type="Pfam" id="PF00035">
    <property type="entry name" value="dsrm"/>
    <property type="match status" value="1"/>
</dbReference>
<dbReference type="PROSITE" id="PS50137">
    <property type="entry name" value="DS_RBD"/>
    <property type="match status" value="1"/>
</dbReference>
<feature type="binding site" evidence="9">
    <location>
        <position position="117"/>
    </location>
    <ligand>
        <name>Mg(2+)</name>
        <dbReference type="ChEBI" id="CHEBI:18420"/>
    </ligand>
</feature>
<dbReference type="OrthoDB" id="9805026at2"/>
<feature type="domain" description="DRBM" evidence="10">
    <location>
        <begin position="154"/>
        <end position="222"/>
    </location>
</feature>
<dbReference type="FunFam" id="1.10.1520.10:FF:000001">
    <property type="entry name" value="Ribonuclease 3"/>
    <property type="match status" value="1"/>
</dbReference>
<keyword evidence="9" id="KW-0699">rRNA-binding</keyword>
<keyword evidence="5 9" id="KW-0540">Nuclease</keyword>
<evidence type="ECO:0000256" key="7">
    <source>
        <dbReference type="ARBA" id="ARBA00022801"/>
    </source>
</evidence>
<evidence type="ECO:0000256" key="6">
    <source>
        <dbReference type="ARBA" id="ARBA00022759"/>
    </source>
</evidence>
<evidence type="ECO:0000256" key="4">
    <source>
        <dbReference type="ARBA" id="ARBA00022664"/>
    </source>
</evidence>
<dbReference type="RefSeq" id="WP_029314226.1">
    <property type="nucleotide sequence ID" value="NZ_FTNE01000058.1"/>
</dbReference>
<keyword evidence="3 9" id="KW-0698">rRNA processing</keyword>
<gene>
    <name evidence="9" type="primary">rnc</name>
    <name evidence="12" type="ORF">SAMN05421828_1584</name>
</gene>
<keyword evidence="9" id="KW-0963">Cytoplasm</keyword>
<comment type="subcellular location">
    <subcellularLocation>
        <location evidence="9">Cytoplasm</location>
    </subcellularLocation>
</comment>
<evidence type="ECO:0000256" key="9">
    <source>
        <dbReference type="HAMAP-Rule" id="MF_00104"/>
    </source>
</evidence>
<dbReference type="HAMAP" id="MF_00104">
    <property type="entry name" value="RNase_III"/>
    <property type="match status" value="1"/>
</dbReference>
<name>A0A8G2CP72_ACIRU</name>
<comment type="function">
    <text evidence="9">Digests double-stranded RNA. Involved in the processing of primary rRNA transcript to yield the immediate precursors to the large and small rRNAs (23S and 16S). Processes some mRNAs, and tRNAs when they are encoded in the rRNA operon. Processes pre-crRNA and tracrRNA of type II CRISPR loci if present in the organism.</text>
</comment>
<dbReference type="EMBL" id="FTNE01000058">
    <property type="protein sequence ID" value="SIR56843.1"/>
    <property type="molecule type" value="Genomic_DNA"/>
</dbReference>
<dbReference type="AlphaFoldDB" id="A0A8G2CP72"/>
<dbReference type="InterPro" id="IPR036389">
    <property type="entry name" value="RNase_III_sf"/>
</dbReference>
<sequence length="222" mass="23649">MSTKAEALLGHEFTRKHLLAEALTHRSAVGQGGMASNERLEFIGDRVLGLLVAEWLIERYPNEREGGLGPRLAHLVSRPSLASIAEAIGLAELLAVSPGESRRGVRNRSTVLADALEALIGALYSDGGLEPARGFIRRAFAARIDAQDGAPPKDPKTALQEFALARGPVLPVYDMIGRSGPAHAPKFHIRVTIGPASADGEGGTKREAEQIAARILLDRLTS</sequence>
<dbReference type="Proteomes" id="UP000186308">
    <property type="component" value="Unassembled WGS sequence"/>
</dbReference>
<evidence type="ECO:0000256" key="8">
    <source>
        <dbReference type="ARBA" id="ARBA00022884"/>
    </source>
</evidence>
<keyword evidence="9" id="KW-0479">Metal-binding</keyword>
<evidence type="ECO:0000313" key="12">
    <source>
        <dbReference type="EMBL" id="SIR56843.1"/>
    </source>
</evidence>
<dbReference type="SUPFAM" id="SSF69065">
    <property type="entry name" value="RNase III domain-like"/>
    <property type="match status" value="1"/>
</dbReference>
<dbReference type="NCBIfam" id="TIGR02191">
    <property type="entry name" value="RNaseIII"/>
    <property type="match status" value="1"/>
</dbReference>
<evidence type="ECO:0000313" key="13">
    <source>
        <dbReference type="Proteomes" id="UP000186308"/>
    </source>
</evidence>
<evidence type="ECO:0000256" key="1">
    <source>
        <dbReference type="ARBA" id="ARBA00000109"/>
    </source>
</evidence>
<dbReference type="PANTHER" id="PTHR11207">
    <property type="entry name" value="RIBONUCLEASE III"/>
    <property type="match status" value="1"/>
</dbReference>
<dbReference type="GO" id="GO:0019843">
    <property type="term" value="F:rRNA binding"/>
    <property type="evidence" value="ECO:0007669"/>
    <property type="project" value="UniProtKB-KW"/>
</dbReference>
<keyword evidence="9" id="KW-0819">tRNA processing</keyword>
<dbReference type="CDD" id="cd00593">
    <property type="entry name" value="RIBOc"/>
    <property type="match status" value="1"/>
</dbReference>
<dbReference type="GO" id="GO:0005737">
    <property type="term" value="C:cytoplasm"/>
    <property type="evidence" value="ECO:0007669"/>
    <property type="project" value="UniProtKB-SubCell"/>
</dbReference>
<evidence type="ECO:0000256" key="2">
    <source>
        <dbReference type="ARBA" id="ARBA00010183"/>
    </source>
</evidence>
<comment type="caution">
    <text evidence="12">The sequence shown here is derived from an EMBL/GenBank/DDBJ whole genome shotgun (WGS) entry which is preliminary data.</text>
</comment>
<evidence type="ECO:0000259" key="11">
    <source>
        <dbReference type="PROSITE" id="PS50142"/>
    </source>
</evidence>
<organism evidence="12 13">
    <name type="scientific">Acidiphilium rubrum</name>
    <dbReference type="NCBI Taxonomy" id="526"/>
    <lineage>
        <taxon>Bacteria</taxon>
        <taxon>Pseudomonadati</taxon>
        <taxon>Pseudomonadota</taxon>
        <taxon>Alphaproteobacteria</taxon>
        <taxon>Acetobacterales</taxon>
        <taxon>Acidocellaceae</taxon>
        <taxon>Acidiphilium</taxon>
    </lineage>
</organism>
<protein>
    <recommendedName>
        <fullName evidence="9">Ribonuclease 3</fullName>
        <ecNumber evidence="9">3.1.26.3</ecNumber>
    </recommendedName>
    <alternativeName>
        <fullName evidence="9">Ribonuclease III</fullName>
        <shortName evidence="9">RNase III</shortName>
    </alternativeName>
</protein>
<reference evidence="12 13" key="1">
    <citation type="submission" date="2017-01" db="EMBL/GenBank/DDBJ databases">
        <authorList>
            <person name="Varghese N."/>
            <person name="Submissions S."/>
        </authorList>
    </citation>
    <scope>NUCLEOTIDE SEQUENCE [LARGE SCALE GENOMIC DNA]</scope>
    <source>
        <strain evidence="12 13">ATCC 35905</strain>
    </source>
</reference>
<keyword evidence="7 9" id="KW-0378">Hydrolase</keyword>
<dbReference type="GO" id="GO:0008033">
    <property type="term" value="P:tRNA processing"/>
    <property type="evidence" value="ECO:0007669"/>
    <property type="project" value="UniProtKB-KW"/>
</dbReference>
<comment type="subunit">
    <text evidence="9">Homodimer.</text>
</comment>
<keyword evidence="6 9" id="KW-0255">Endonuclease</keyword>
<dbReference type="PROSITE" id="PS50142">
    <property type="entry name" value="RNASE_3_2"/>
    <property type="match status" value="1"/>
</dbReference>
<dbReference type="EC" id="3.1.26.3" evidence="9"/>